<keyword evidence="5" id="KW-0539">Nucleus</keyword>
<keyword evidence="10" id="KW-1185">Reference proteome</keyword>
<feature type="compositionally biased region" description="Gly residues" evidence="7">
    <location>
        <begin position="349"/>
        <end position="369"/>
    </location>
</feature>
<dbReference type="InterPro" id="IPR046539">
    <property type="entry name" value="DUF6604"/>
</dbReference>
<feature type="domain" description="PHD-type" evidence="8">
    <location>
        <begin position="285"/>
        <end position="341"/>
    </location>
</feature>
<proteinExistence type="predicted"/>
<dbReference type="InterPro" id="IPR013083">
    <property type="entry name" value="Znf_RING/FYVE/PHD"/>
</dbReference>
<dbReference type="PANTHER" id="PTHR12628">
    <property type="entry name" value="POLYCOMB-LIKE TRANSCRIPTION FACTOR"/>
    <property type="match status" value="1"/>
</dbReference>
<dbReference type="InterPro" id="IPR001965">
    <property type="entry name" value="Znf_PHD"/>
</dbReference>
<dbReference type="InterPro" id="IPR011011">
    <property type="entry name" value="Znf_FYVE_PHD"/>
</dbReference>
<dbReference type="AlphaFoldDB" id="A0AAN6U527"/>
<organism evidence="9 10">
    <name type="scientific">Parathielavia appendiculata</name>
    <dbReference type="NCBI Taxonomy" id="2587402"/>
    <lineage>
        <taxon>Eukaryota</taxon>
        <taxon>Fungi</taxon>
        <taxon>Dikarya</taxon>
        <taxon>Ascomycota</taxon>
        <taxon>Pezizomycotina</taxon>
        <taxon>Sordariomycetes</taxon>
        <taxon>Sordariomycetidae</taxon>
        <taxon>Sordariales</taxon>
        <taxon>Chaetomiaceae</taxon>
        <taxon>Parathielavia</taxon>
    </lineage>
</organism>
<dbReference type="GO" id="GO:0045814">
    <property type="term" value="P:negative regulation of gene expression, epigenetic"/>
    <property type="evidence" value="ECO:0007669"/>
    <property type="project" value="TreeGrafter"/>
</dbReference>
<evidence type="ECO:0000256" key="7">
    <source>
        <dbReference type="SAM" id="MobiDB-lite"/>
    </source>
</evidence>
<dbReference type="Gene3D" id="3.30.40.10">
    <property type="entry name" value="Zinc/RING finger domain, C3HC4 (zinc finger)"/>
    <property type="match status" value="1"/>
</dbReference>
<dbReference type="EMBL" id="MU853225">
    <property type="protein sequence ID" value="KAK4125981.1"/>
    <property type="molecule type" value="Genomic_DNA"/>
</dbReference>
<feature type="compositionally biased region" description="Low complexity" evidence="7">
    <location>
        <begin position="206"/>
        <end position="221"/>
    </location>
</feature>
<dbReference type="PANTHER" id="PTHR12628:SF10">
    <property type="entry name" value="HOMEOBOX DOMAIN-CONTAINING PROTEIN"/>
    <property type="match status" value="1"/>
</dbReference>
<gene>
    <name evidence="9" type="ORF">N657DRAFT_678998</name>
</gene>
<evidence type="ECO:0000313" key="10">
    <source>
        <dbReference type="Proteomes" id="UP001302602"/>
    </source>
</evidence>
<dbReference type="RefSeq" id="XP_062649752.1">
    <property type="nucleotide sequence ID" value="XM_062796132.1"/>
</dbReference>
<feature type="region of interest" description="Disordered" evidence="7">
    <location>
        <begin position="345"/>
        <end position="385"/>
    </location>
</feature>
<dbReference type="Pfam" id="PF00628">
    <property type="entry name" value="PHD"/>
    <property type="match status" value="1"/>
</dbReference>
<feature type="region of interest" description="Disordered" evidence="7">
    <location>
        <begin position="1"/>
        <end position="38"/>
    </location>
</feature>
<dbReference type="Proteomes" id="UP001302602">
    <property type="component" value="Unassembled WGS sequence"/>
</dbReference>
<evidence type="ECO:0000256" key="6">
    <source>
        <dbReference type="PROSITE-ProRule" id="PRU00146"/>
    </source>
</evidence>
<evidence type="ECO:0000256" key="3">
    <source>
        <dbReference type="ARBA" id="ARBA00022771"/>
    </source>
</evidence>
<feature type="compositionally biased region" description="Basic and acidic residues" evidence="7">
    <location>
        <begin position="483"/>
        <end position="492"/>
    </location>
</feature>
<reference evidence="9" key="1">
    <citation type="journal article" date="2023" name="Mol. Phylogenet. Evol.">
        <title>Genome-scale phylogeny and comparative genomics of the fungal order Sordariales.</title>
        <authorList>
            <person name="Hensen N."/>
            <person name="Bonometti L."/>
            <person name="Westerberg I."/>
            <person name="Brannstrom I.O."/>
            <person name="Guillou S."/>
            <person name="Cros-Aarteil S."/>
            <person name="Calhoun S."/>
            <person name="Haridas S."/>
            <person name="Kuo A."/>
            <person name="Mondo S."/>
            <person name="Pangilinan J."/>
            <person name="Riley R."/>
            <person name="LaButti K."/>
            <person name="Andreopoulos B."/>
            <person name="Lipzen A."/>
            <person name="Chen C."/>
            <person name="Yan M."/>
            <person name="Daum C."/>
            <person name="Ng V."/>
            <person name="Clum A."/>
            <person name="Steindorff A."/>
            <person name="Ohm R.A."/>
            <person name="Martin F."/>
            <person name="Silar P."/>
            <person name="Natvig D.O."/>
            <person name="Lalanne C."/>
            <person name="Gautier V."/>
            <person name="Ament-Velasquez S.L."/>
            <person name="Kruys A."/>
            <person name="Hutchinson M.I."/>
            <person name="Powell A.J."/>
            <person name="Barry K."/>
            <person name="Miller A.N."/>
            <person name="Grigoriev I.V."/>
            <person name="Debuchy R."/>
            <person name="Gladieux P."/>
            <person name="Hiltunen Thoren M."/>
            <person name="Johannesson H."/>
        </authorList>
    </citation>
    <scope>NUCLEOTIDE SEQUENCE</scope>
    <source>
        <strain evidence="9">CBS 731.68</strain>
    </source>
</reference>
<dbReference type="GO" id="GO:0003677">
    <property type="term" value="F:DNA binding"/>
    <property type="evidence" value="ECO:0007669"/>
    <property type="project" value="TreeGrafter"/>
</dbReference>
<dbReference type="PROSITE" id="PS01359">
    <property type="entry name" value="ZF_PHD_1"/>
    <property type="match status" value="1"/>
</dbReference>
<keyword evidence="3 6" id="KW-0863">Zinc-finger</keyword>
<dbReference type="SMART" id="SM00249">
    <property type="entry name" value="PHD"/>
    <property type="match status" value="1"/>
</dbReference>
<comment type="subcellular location">
    <subcellularLocation>
        <location evidence="1">Nucleus</location>
    </subcellularLocation>
</comment>
<feature type="compositionally biased region" description="Polar residues" evidence="7">
    <location>
        <begin position="228"/>
        <end position="239"/>
    </location>
</feature>
<evidence type="ECO:0000259" key="8">
    <source>
        <dbReference type="PROSITE" id="PS50016"/>
    </source>
</evidence>
<evidence type="ECO:0000256" key="4">
    <source>
        <dbReference type="ARBA" id="ARBA00022833"/>
    </source>
</evidence>
<evidence type="ECO:0000313" key="9">
    <source>
        <dbReference type="EMBL" id="KAK4125981.1"/>
    </source>
</evidence>
<dbReference type="InterPro" id="IPR019787">
    <property type="entry name" value="Znf_PHD-finger"/>
</dbReference>
<dbReference type="SUPFAM" id="SSF57903">
    <property type="entry name" value="FYVE/PHD zinc finger"/>
    <property type="match status" value="1"/>
</dbReference>
<dbReference type="PROSITE" id="PS50016">
    <property type="entry name" value="ZF_PHD_2"/>
    <property type="match status" value="1"/>
</dbReference>
<dbReference type="GO" id="GO:0003682">
    <property type="term" value="F:chromatin binding"/>
    <property type="evidence" value="ECO:0007669"/>
    <property type="project" value="TreeGrafter"/>
</dbReference>
<feature type="region of interest" description="Disordered" evidence="7">
    <location>
        <begin position="465"/>
        <end position="504"/>
    </location>
</feature>
<dbReference type="GeneID" id="87832900"/>
<reference evidence="9" key="2">
    <citation type="submission" date="2023-05" db="EMBL/GenBank/DDBJ databases">
        <authorList>
            <consortium name="Lawrence Berkeley National Laboratory"/>
            <person name="Steindorff A."/>
            <person name="Hensen N."/>
            <person name="Bonometti L."/>
            <person name="Westerberg I."/>
            <person name="Brannstrom I.O."/>
            <person name="Guillou S."/>
            <person name="Cros-Aarteil S."/>
            <person name="Calhoun S."/>
            <person name="Haridas S."/>
            <person name="Kuo A."/>
            <person name="Mondo S."/>
            <person name="Pangilinan J."/>
            <person name="Riley R."/>
            <person name="Labutti K."/>
            <person name="Andreopoulos B."/>
            <person name="Lipzen A."/>
            <person name="Chen C."/>
            <person name="Yanf M."/>
            <person name="Daum C."/>
            <person name="Ng V."/>
            <person name="Clum A."/>
            <person name="Ohm R."/>
            <person name="Martin F."/>
            <person name="Silar P."/>
            <person name="Natvig D."/>
            <person name="Lalanne C."/>
            <person name="Gautier V."/>
            <person name="Ament-Velasquez S.L."/>
            <person name="Kruys A."/>
            <person name="Hutchinson M.I."/>
            <person name="Powell A.J."/>
            <person name="Barry K."/>
            <person name="Miller A.N."/>
            <person name="Grigoriev I.V."/>
            <person name="Debuchy R."/>
            <person name="Gladieux P."/>
            <person name="Thoren M.H."/>
            <person name="Johannesson H."/>
        </authorList>
    </citation>
    <scope>NUCLEOTIDE SEQUENCE</scope>
    <source>
        <strain evidence="9">CBS 731.68</strain>
    </source>
</reference>
<dbReference type="GO" id="GO:0008270">
    <property type="term" value="F:zinc ion binding"/>
    <property type="evidence" value="ECO:0007669"/>
    <property type="project" value="UniProtKB-KW"/>
</dbReference>
<evidence type="ECO:0000256" key="1">
    <source>
        <dbReference type="ARBA" id="ARBA00004123"/>
    </source>
</evidence>
<dbReference type="GO" id="GO:0005634">
    <property type="term" value="C:nucleus"/>
    <property type="evidence" value="ECO:0007669"/>
    <property type="project" value="UniProtKB-SubCell"/>
</dbReference>
<keyword evidence="2" id="KW-0479">Metal-binding</keyword>
<evidence type="ECO:0000256" key="5">
    <source>
        <dbReference type="ARBA" id="ARBA00023242"/>
    </source>
</evidence>
<protein>
    <recommendedName>
        <fullName evidence="8">PHD-type domain-containing protein</fullName>
    </recommendedName>
</protein>
<feature type="region of interest" description="Disordered" evidence="7">
    <location>
        <begin position="165"/>
        <end position="247"/>
    </location>
</feature>
<dbReference type="CDD" id="cd15502">
    <property type="entry name" value="PHD_Phf1p_Phf2p_like"/>
    <property type="match status" value="1"/>
</dbReference>
<comment type="caution">
    <text evidence="9">The sequence shown here is derived from an EMBL/GenBank/DDBJ whole genome shotgun (WGS) entry which is preliminary data.</text>
</comment>
<dbReference type="InterPro" id="IPR019786">
    <property type="entry name" value="Zinc_finger_PHD-type_CS"/>
</dbReference>
<keyword evidence="4" id="KW-0862">Zinc</keyword>
<dbReference type="Pfam" id="PF20253">
    <property type="entry name" value="DUF6604"/>
    <property type="match status" value="1"/>
</dbReference>
<sequence>MTESSDSEAQKDEMEKNTSQLAAGPAPAPTEPAATSAVSFQPTRPLYIPQFTAATQMILKRMKGEPSSLSAALSQAARSPSLTAGIPSATYEDVKRRLVMGMTTSTQMTIQMPAAPPIRVPSSALPAPRTAAARPPSSTVGMSAIRKVTAGLTASSKPLPIKPAISKIKTLSSESKIKKTKPSTGPRGPKRKRTKSQAVDDDSADEAASSPTTSSSSNSSTPEPPTSTHFDSNSTTFSTPPIPLTMTKSGRQVLKPAAYNPAAMDAASKRARVPAHHYGKRTAEQALCRKCSRMHSPAANQIVFCDGCNDGWHQRCHDPWVGDDAVRDEGRAWFCKTCALKRERRGKGEQQGGGNTNTNGGGGSGSGRVGKGERENQKESWAGRPAAAKRAYLSTLPQRELVGLLMACLEAHPDLPIFPVSLGGEHHQASTEPGSLFAGTTTEGLFSRAETHPTGQINYVRKVVGNGAGKGGKRRSASGGKGSQKEESQERMNEEDEESDPLAALWPRAGMGMYARLPPDMEDDGRLVDVGDFEAFSVIVYDERGRKIEENGMKKQQQPQPAKETRLNDLPLESCRILQDTEDVSIDYLVASYALIRQWCCYQAYLQGVWGECAYDGLNTAVAGAVSNLAIAMIQRSAAETFVGFPGDDAYETVIQTMTEGDPEKAQGILKLSRLNVA</sequence>
<evidence type="ECO:0000256" key="2">
    <source>
        <dbReference type="ARBA" id="ARBA00022723"/>
    </source>
</evidence>
<accession>A0AAN6U527</accession>
<name>A0AAN6U527_9PEZI</name>